<dbReference type="Ensembl" id="ENSMMST00000003199.1">
    <property type="protein sequence ID" value="ENSMMSP00000002931.1"/>
    <property type="gene ID" value="ENSMMSG00000002252.1"/>
</dbReference>
<dbReference type="Proteomes" id="UP000694544">
    <property type="component" value="Unplaced"/>
</dbReference>
<name>A0A8C6CW91_MOSMO</name>
<proteinExistence type="predicted"/>
<reference evidence="1" key="1">
    <citation type="submission" date="2025-08" db="UniProtKB">
        <authorList>
            <consortium name="Ensembl"/>
        </authorList>
    </citation>
    <scope>IDENTIFICATION</scope>
</reference>
<dbReference type="GeneTree" id="ENSGT00960000191028"/>
<accession>A0A8C6CW91</accession>
<sequence length="95" mass="10915">MSVKLEKSEFCLDIFILCLFLPTSFPRSPSIFCSSIKSYCPITLLITNLSCDPLECFKLIDRLHFFVGKTPCMMKRPAIKRSKLLNTLPYRCIST</sequence>
<protein>
    <submittedName>
        <fullName evidence="1">Uncharacterized protein</fullName>
    </submittedName>
</protein>
<evidence type="ECO:0000313" key="2">
    <source>
        <dbReference type="Proteomes" id="UP000694544"/>
    </source>
</evidence>
<dbReference type="AlphaFoldDB" id="A0A8C6CW91"/>
<keyword evidence="2" id="KW-1185">Reference proteome</keyword>
<reference evidence="1" key="2">
    <citation type="submission" date="2025-09" db="UniProtKB">
        <authorList>
            <consortium name="Ensembl"/>
        </authorList>
    </citation>
    <scope>IDENTIFICATION</scope>
</reference>
<organism evidence="1 2">
    <name type="scientific">Moschus moschiferus</name>
    <name type="common">Siberian musk deer</name>
    <name type="synonym">Moschus sibiricus</name>
    <dbReference type="NCBI Taxonomy" id="68415"/>
    <lineage>
        <taxon>Eukaryota</taxon>
        <taxon>Metazoa</taxon>
        <taxon>Chordata</taxon>
        <taxon>Craniata</taxon>
        <taxon>Vertebrata</taxon>
        <taxon>Euteleostomi</taxon>
        <taxon>Mammalia</taxon>
        <taxon>Eutheria</taxon>
        <taxon>Laurasiatheria</taxon>
        <taxon>Artiodactyla</taxon>
        <taxon>Ruminantia</taxon>
        <taxon>Pecora</taxon>
        <taxon>Moschidae</taxon>
        <taxon>Moschus</taxon>
    </lineage>
</organism>
<evidence type="ECO:0000313" key="1">
    <source>
        <dbReference type="Ensembl" id="ENSMMSP00000002931.1"/>
    </source>
</evidence>